<evidence type="ECO:0008006" key="4">
    <source>
        <dbReference type="Google" id="ProtNLM"/>
    </source>
</evidence>
<proteinExistence type="predicted"/>
<accession>A0A8A4ZH49</accession>
<keyword evidence="1" id="KW-0472">Membrane</keyword>
<organism evidence="2 3">
    <name type="scientific">Pengzhenrongella sicca</name>
    <dbReference type="NCBI Taxonomy" id="2819238"/>
    <lineage>
        <taxon>Bacteria</taxon>
        <taxon>Bacillati</taxon>
        <taxon>Actinomycetota</taxon>
        <taxon>Actinomycetes</taxon>
        <taxon>Micrococcales</taxon>
        <taxon>Pengzhenrongella</taxon>
    </lineage>
</organism>
<protein>
    <recommendedName>
        <fullName evidence="4">Tetratricopeptide repeat protein</fullName>
    </recommendedName>
</protein>
<dbReference type="Proteomes" id="UP000663937">
    <property type="component" value="Chromosome"/>
</dbReference>
<reference evidence="2" key="1">
    <citation type="submission" date="2021-03" db="EMBL/GenBank/DDBJ databases">
        <title>Pengzhenrongella sicca gen. nov., sp. nov., a new member of suborder Micrococcineae isolated from High-Arctic tundra soil.</title>
        <authorList>
            <person name="Peng F."/>
        </authorList>
    </citation>
    <scope>NUCLEOTIDE SEQUENCE</scope>
    <source>
        <strain evidence="2">LRZ-2</strain>
    </source>
</reference>
<keyword evidence="3" id="KW-1185">Reference proteome</keyword>
<evidence type="ECO:0000313" key="3">
    <source>
        <dbReference type="Proteomes" id="UP000663937"/>
    </source>
</evidence>
<evidence type="ECO:0000256" key="1">
    <source>
        <dbReference type="SAM" id="Phobius"/>
    </source>
</evidence>
<dbReference type="AlphaFoldDB" id="A0A8A4ZH49"/>
<dbReference type="EMBL" id="CP071868">
    <property type="protein sequence ID" value="QTE30595.1"/>
    <property type="molecule type" value="Genomic_DNA"/>
</dbReference>
<keyword evidence="1" id="KW-0812">Transmembrane</keyword>
<evidence type="ECO:0000313" key="2">
    <source>
        <dbReference type="EMBL" id="QTE30595.1"/>
    </source>
</evidence>
<sequence>MSPTPESARPARRWRRGLAGAIALTALLGLYTVLLASRGLALVRTGEPVGIALGVAIGVLPLLGVWFVVSEWRLAAQVQRMADELAADGALPVDDLPRSPGGRIDRAAARAAFAGARAEAQEHDDDWAAWYRLAFAYDAAGDRRRARAGLRRAAALYRAR</sequence>
<dbReference type="RefSeq" id="WP_227424944.1">
    <property type="nucleotide sequence ID" value="NZ_CP071868.1"/>
</dbReference>
<name>A0A8A4ZH49_9MICO</name>
<dbReference type="KEGG" id="psic:J4E96_06390"/>
<keyword evidence="1" id="KW-1133">Transmembrane helix</keyword>
<feature type="transmembrane region" description="Helical" evidence="1">
    <location>
        <begin position="51"/>
        <end position="69"/>
    </location>
</feature>
<gene>
    <name evidence="2" type="ORF">J4E96_06390</name>
</gene>